<reference evidence="7" key="1">
    <citation type="journal article" date="2014" name="Int. J. Syst. Evol. Microbiol.">
        <title>Complete genome sequence of Corynebacterium casei LMG S-19264T (=DSM 44701T), isolated from a smear-ripened cheese.</title>
        <authorList>
            <consortium name="US DOE Joint Genome Institute (JGI-PGF)"/>
            <person name="Walter F."/>
            <person name="Albersmeier A."/>
            <person name="Kalinowski J."/>
            <person name="Ruckert C."/>
        </authorList>
    </citation>
    <scope>NUCLEOTIDE SEQUENCE</scope>
    <source>
        <strain evidence="7">KCTC 32501</strain>
    </source>
</reference>
<dbReference type="Gene3D" id="3.40.190.10">
    <property type="entry name" value="Periplasmic binding protein-like II"/>
    <property type="match status" value="2"/>
</dbReference>
<dbReference type="RefSeq" id="WP_189493492.1">
    <property type="nucleotide sequence ID" value="NZ_BMZG01000008.1"/>
</dbReference>
<dbReference type="PROSITE" id="PS00757">
    <property type="entry name" value="PROK_SULFATE_BIND_2"/>
    <property type="match status" value="1"/>
</dbReference>
<evidence type="ECO:0000256" key="5">
    <source>
        <dbReference type="ARBA" id="ARBA00022764"/>
    </source>
</evidence>
<dbReference type="AlphaFoldDB" id="A0A8J3CNP3"/>
<feature type="chain" id="PRO_5035198768" evidence="6">
    <location>
        <begin position="21"/>
        <end position="355"/>
    </location>
</feature>
<accession>A0A8J3CNP3</accession>
<keyword evidence="8" id="KW-1185">Reference proteome</keyword>
<dbReference type="PANTHER" id="PTHR30368:SF2">
    <property type="entry name" value="SULFATE-BINDING PROTEIN"/>
    <property type="match status" value="1"/>
</dbReference>
<dbReference type="CDD" id="cd01005">
    <property type="entry name" value="PBP2_CysP"/>
    <property type="match status" value="1"/>
</dbReference>
<evidence type="ECO:0000313" key="8">
    <source>
        <dbReference type="Proteomes" id="UP000614287"/>
    </source>
</evidence>
<dbReference type="SUPFAM" id="SSF53850">
    <property type="entry name" value="Periplasmic binding protein-like II"/>
    <property type="match status" value="1"/>
</dbReference>
<dbReference type="NCBIfam" id="TIGR00971">
    <property type="entry name" value="3a0106s03"/>
    <property type="match status" value="1"/>
</dbReference>
<proteinExistence type="inferred from homology"/>
<comment type="subcellular location">
    <subcellularLocation>
        <location evidence="1">Periplasm</location>
    </subcellularLocation>
</comment>
<dbReference type="GO" id="GO:1901681">
    <property type="term" value="F:sulfur compound binding"/>
    <property type="evidence" value="ECO:0007669"/>
    <property type="project" value="InterPro"/>
</dbReference>
<feature type="signal peptide" evidence="6">
    <location>
        <begin position="1"/>
        <end position="20"/>
    </location>
</feature>
<keyword evidence="3" id="KW-0813">Transport</keyword>
<evidence type="ECO:0000256" key="4">
    <source>
        <dbReference type="ARBA" id="ARBA00022729"/>
    </source>
</evidence>
<reference evidence="7" key="2">
    <citation type="submission" date="2020-09" db="EMBL/GenBank/DDBJ databases">
        <authorList>
            <person name="Sun Q."/>
            <person name="Kim S."/>
        </authorList>
    </citation>
    <scope>NUCLEOTIDE SEQUENCE</scope>
    <source>
        <strain evidence="7">KCTC 32501</strain>
    </source>
</reference>
<comment type="similarity">
    <text evidence="2">Belongs to the prokaryotic sulfate-binding protein family.</text>
</comment>
<dbReference type="NCBIfam" id="NF008022">
    <property type="entry name" value="PRK10752.1"/>
    <property type="match status" value="1"/>
</dbReference>
<dbReference type="PROSITE" id="PS51257">
    <property type="entry name" value="PROKAR_LIPOPROTEIN"/>
    <property type="match status" value="1"/>
</dbReference>
<dbReference type="EMBL" id="BMZG01000008">
    <property type="protein sequence ID" value="GHA76229.1"/>
    <property type="molecule type" value="Genomic_DNA"/>
</dbReference>
<dbReference type="GO" id="GO:0140104">
    <property type="term" value="F:molecular carrier activity"/>
    <property type="evidence" value="ECO:0007669"/>
    <property type="project" value="InterPro"/>
</dbReference>
<dbReference type="InterPro" id="IPR034408">
    <property type="entry name" value="Sulphate/thiosulphate_BS"/>
</dbReference>
<dbReference type="PANTHER" id="PTHR30368">
    <property type="entry name" value="SULFATE-BINDING PROTEIN"/>
    <property type="match status" value="1"/>
</dbReference>
<organism evidence="7 8">
    <name type="scientific">Formosimonas limnophila</name>
    <dbReference type="NCBI Taxonomy" id="1384487"/>
    <lineage>
        <taxon>Bacteria</taxon>
        <taxon>Pseudomonadati</taxon>
        <taxon>Pseudomonadota</taxon>
        <taxon>Betaproteobacteria</taxon>
        <taxon>Burkholderiales</taxon>
        <taxon>Burkholderiaceae</taxon>
        <taxon>Formosimonas</taxon>
    </lineage>
</organism>
<sequence>MTFTILKTTALITAAATLVACGGGSDGGKSAGAKERKILNVSYDPTRELYADYNVEFAKYWKEKTGETVTIEQSHGGGGKQTRSIIDGLEADVATQSLAYDINSIAKKGLIAADWQQRLEHNSSPYTSTMVFVVRKGNPKGIANWDDLVKTGVQVITPNPKTSGGARWNYLAAWGFAEDKFNKDPAKVTEFVSQLYKNVPVLDSGARGSTTTFAKNGVGDVLITWENEAYLTLKEFGNDKFEIVTPPVSILTEPPVTVVDSYAKKHGTEDLAKAYLAYLYSPVGQKLAAKHFYRPIKPELADPADIARFPKIQLFTIDEKFGGWDKAQATHFSDGGTFDKIYGSGQAATAAEKKP</sequence>
<protein>
    <submittedName>
        <fullName evidence="7">Sulfate transporter subunit</fullName>
    </submittedName>
</protein>
<dbReference type="InterPro" id="IPR005669">
    <property type="entry name" value="Thiosulph/SO4-bd"/>
</dbReference>
<dbReference type="NCBIfam" id="NF008106">
    <property type="entry name" value="PRK10852.1"/>
    <property type="match status" value="1"/>
</dbReference>
<keyword evidence="5" id="KW-0574">Periplasm</keyword>
<dbReference type="Proteomes" id="UP000614287">
    <property type="component" value="Unassembled WGS sequence"/>
</dbReference>
<evidence type="ECO:0000256" key="1">
    <source>
        <dbReference type="ARBA" id="ARBA00004418"/>
    </source>
</evidence>
<dbReference type="GO" id="GO:0042597">
    <property type="term" value="C:periplasmic space"/>
    <property type="evidence" value="ECO:0007669"/>
    <property type="project" value="UniProtKB-SubCell"/>
</dbReference>
<dbReference type="Pfam" id="PF13531">
    <property type="entry name" value="SBP_bac_11"/>
    <property type="match status" value="1"/>
</dbReference>
<evidence type="ECO:0000313" key="7">
    <source>
        <dbReference type="EMBL" id="GHA76229.1"/>
    </source>
</evidence>
<evidence type="ECO:0000256" key="3">
    <source>
        <dbReference type="ARBA" id="ARBA00022448"/>
    </source>
</evidence>
<evidence type="ECO:0000256" key="6">
    <source>
        <dbReference type="SAM" id="SignalP"/>
    </source>
</evidence>
<dbReference type="GO" id="GO:1902358">
    <property type="term" value="P:sulfate transmembrane transport"/>
    <property type="evidence" value="ECO:0007669"/>
    <property type="project" value="InterPro"/>
</dbReference>
<evidence type="ECO:0000256" key="2">
    <source>
        <dbReference type="ARBA" id="ARBA00006099"/>
    </source>
</evidence>
<comment type="caution">
    <text evidence="7">The sequence shown here is derived from an EMBL/GenBank/DDBJ whole genome shotgun (WGS) entry which is preliminary data.</text>
</comment>
<name>A0A8J3CNP3_9BURK</name>
<keyword evidence="4 6" id="KW-0732">Signal</keyword>
<gene>
    <name evidence="7" type="ORF">GCM10009007_16610</name>
</gene>